<dbReference type="EMBL" id="GL832955">
    <property type="protein sequence ID" value="EGD72388.1"/>
    <property type="molecule type" value="Genomic_DNA"/>
</dbReference>
<protein>
    <submittedName>
        <fullName evidence="5">Preoptic area regulatory factor 2</fullName>
    </submittedName>
</protein>
<dbReference type="GeneID" id="16067617"/>
<keyword evidence="6" id="KW-1185">Reference proteome</keyword>
<dbReference type="GO" id="GO:0005096">
    <property type="term" value="F:GTPase activator activity"/>
    <property type="evidence" value="ECO:0007669"/>
    <property type="project" value="TreeGrafter"/>
</dbReference>
<dbReference type="STRING" id="946362.F2TWE2"/>
<dbReference type="PROSITE" id="PS50238">
    <property type="entry name" value="RHOGAP"/>
    <property type="match status" value="1"/>
</dbReference>
<dbReference type="AlphaFoldDB" id="F2TWE2"/>
<feature type="compositionally biased region" description="Low complexity" evidence="1">
    <location>
        <begin position="104"/>
        <end position="129"/>
    </location>
</feature>
<dbReference type="PROSITE" id="PS51016">
    <property type="entry name" value="MYTH4"/>
    <property type="match status" value="1"/>
</dbReference>
<feature type="domain" description="WW" evidence="2">
    <location>
        <begin position="49"/>
        <end position="76"/>
    </location>
</feature>
<dbReference type="InterPro" id="IPR001202">
    <property type="entry name" value="WW_dom"/>
</dbReference>
<evidence type="ECO:0000259" key="4">
    <source>
        <dbReference type="PROSITE" id="PS51016"/>
    </source>
</evidence>
<feature type="compositionally biased region" description="Pro residues" evidence="1">
    <location>
        <begin position="165"/>
        <end position="174"/>
    </location>
</feature>
<dbReference type="Pfam" id="PF00784">
    <property type="entry name" value="MyTH4"/>
    <property type="match status" value="1"/>
</dbReference>
<dbReference type="PANTHER" id="PTHR45876:SF8">
    <property type="entry name" value="FI04035P"/>
    <property type="match status" value="1"/>
</dbReference>
<proteinExistence type="predicted"/>
<accession>F2TWE2</accession>
<dbReference type="InterPro" id="IPR036020">
    <property type="entry name" value="WW_dom_sf"/>
</dbReference>
<dbReference type="SMART" id="SM00324">
    <property type="entry name" value="RhoGAP"/>
    <property type="match status" value="1"/>
</dbReference>
<dbReference type="Pfam" id="PF00397">
    <property type="entry name" value="WW"/>
    <property type="match status" value="1"/>
</dbReference>
<dbReference type="GO" id="GO:0005856">
    <property type="term" value="C:cytoskeleton"/>
    <property type="evidence" value="ECO:0007669"/>
    <property type="project" value="InterPro"/>
</dbReference>
<dbReference type="SMART" id="SM00456">
    <property type="entry name" value="WW"/>
    <property type="match status" value="2"/>
</dbReference>
<dbReference type="FunCoup" id="F2TWE2">
    <property type="interactions" value="206"/>
</dbReference>
<dbReference type="Proteomes" id="UP000007799">
    <property type="component" value="Unassembled WGS sequence"/>
</dbReference>
<dbReference type="PROSITE" id="PS50020">
    <property type="entry name" value="WW_DOMAIN_2"/>
    <property type="match status" value="2"/>
</dbReference>
<dbReference type="eggNOG" id="ENOG502QR6X">
    <property type="taxonomic scope" value="Eukaryota"/>
</dbReference>
<dbReference type="PANTHER" id="PTHR45876">
    <property type="entry name" value="FI04035P"/>
    <property type="match status" value="1"/>
</dbReference>
<evidence type="ECO:0000313" key="5">
    <source>
        <dbReference type="EMBL" id="EGD72388.1"/>
    </source>
</evidence>
<sequence>MESDKPHSWVEIIEPSSGRKVYANTTSGECLWKPPAGASFKPCSEDQWWELKDANSGRAYYYNATTKVTVWDRPQHGDIVPLAKLQETQRQIVEKEEGQSRRGTATGQEAQTQAQQAQHVQQQAAPTTASRRSSQGPPVAAKRKSQIIMQAQQPNTQQQHQPGGAQPPKPPKPPAMDYSEVASSSPDLKTFKHNLATHKKGLFRRKVSLHNMLSWSPSAIPRPMLLTLKKEHKRQALEMFKLSQMYMGDRNAKGRTPYAVAKEIMSMCWDESDARLRDEFFVQLCKQTTGNTKLDSCERGWELMGIALNFFPPTTKFFTYLKGYIARHIEDQPGDIGVLSEACFKRLIRIAKTGRKQGAQQPSEDDIENAARKLRNPSVFGSSLDEIMALQYETHPELSIPRVLQVLSNAVLELGGTHTEGIFRVPGDIDAVNALKLQMDRGQAPSNLHDPHVPASTLKLWFRELTDPIVPEDLYDECVAASQDSAKAVAVVDKLPSVNKNIVLFITRFLQLVGRPENHAHTKMTYDNLAMVWAPNFLRCPSDDPLVIFNNTKKEMQFVRQLVLHLNTDSVEHLFTASC</sequence>
<dbReference type="CDD" id="cd00201">
    <property type="entry name" value="WW"/>
    <property type="match status" value="1"/>
</dbReference>
<dbReference type="GO" id="GO:0005737">
    <property type="term" value="C:cytoplasm"/>
    <property type="evidence" value="ECO:0007669"/>
    <property type="project" value="TreeGrafter"/>
</dbReference>
<dbReference type="SMART" id="SM00139">
    <property type="entry name" value="MyTH4"/>
    <property type="match status" value="1"/>
</dbReference>
<dbReference type="InterPro" id="IPR000198">
    <property type="entry name" value="RhoGAP_dom"/>
</dbReference>
<dbReference type="InterPro" id="IPR008936">
    <property type="entry name" value="Rho_GTPase_activation_prot"/>
</dbReference>
<dbReference type="FunFam" id="1.10.555.10:FF:000045">
    <property type="entry name" value="RhoGAP domain containing protein"/>
    <property type="match status" value="1"/>
</dbReference>
<organism evidence="6">
    <name type="scientific">Salpingoeca rosetta (strain ATCC 50818 / BSB-021)</name>
    <dbReference type="NCBI Taxonomy" id="946362"/>
    <lineage>
        <taxon>Eukaryota</taxon>
        <taxon>Choanoflagellata</taxon>
        <taxon>Craspedida</taxon>
        <taxon>Salpingoecidae</taxon>
        <taxon>Salpingoeca</taxon>
    </lineage>
</organism>
<evidence type="ECO:0000259" key="2">
    <source>
        <dbReference type="PROSITE" id="PS50020"/>
    </source>
</evidence>
<dbReference type="GO" id="GO:0007165">
    <property type="term" value="P:signal transduction"/>
    <property type="evidence" value="ECO:0007669"/>
    <property type="project" value="InterPro"/>
</dbReference>
<feature type="domain" description="WW" evidence="2">
    <location>
        <begin position="3"/>
        <end position="37"/>
    </location>
</feature>
<name>F2TWE2_SALR5</name>
<reference evidence="5" key="1">
    <citation type="submission" date="2009-08" db="EMBL/GenBank/DDBJ databases">
        <title>Annotation of Salpingoeca rosetta.</title>
        <authorList>
            <consortium name="The Broad Institute Genome Sequencing Platform"/>
            <person name="Russ C."/>
            <person name="Cuomo C."/>
            <person name="Burger G."/>
            <person name="Gray M.W."/>
            <person name="Holland P.W.H."/>
            <person name="King N."/>
            <person name="Lang F.B.F."/>
            <person name="Roger A.J."/>
            <person name="Ruiz-Trillo I."/>
            <person name="Young S.K."/>
            <person name="Zeng Q."/>
            <person name="Gargeya S."/>
            <person name="Alvarado L."/>
            <person name="Berlin A."/>
            <person name="Chapman S.B."/>
            <person name="Chen Z."/>
            <person name="Freedman E."/>
            <person name="Gellesch M."/>
            <person name="Goldberg J."/>
            <person name="Griggs A."/>
            <person name="Gujja S."/>
            <person name="Heilman E."/>
            <person name="Heiman D."/>
            <person name="Howarth C."/>
            <person name="Mehta T."/>
            <person name="Neiman D."/>
            <person name="Pearson M."/>
            <person name="Roberts A."/>
            <person name="Saif S."/>
            <person name="Shea T."/>
            <person name="Shenoy N."/>
            <person name="Sisk P."/>
            <person name="Stolte C."/>
            <person name="Sykes S."/>
            <person name="White J."/>
            <person name="Yandava C."/>
            <person name="Haas B."/>
            <person name="Nusbaum C."/>
            <person name="Birren B."/>
        </authorList>
    </citation>
    <scope>NUCLEOTIDE SEQUENCE [LARGE SCALE GENOMIC DNA]</scope>
    <source>
        <strain evidence="5">ATCC 50818</strain>
    </source>
</reference>
<feature type="domain" description="MyTH4" evidence="4">
    <location>
        <begin position="215"/>
        <end position="371"/>
    </location>
</feature>
<dbReference type="KEGG" id="sre:PTSG_00409"/>
<dbReference type="OrthoDB" id="437889at2759"/>
<feature type="compositionally biased region" description="Low complexity" evidence="1">
    <location>
        <begin position="146"/>
        <end position="164"/>
    </location>
</feature>
<feature type="region of interest" description="Disordered" evidence="1">
    <location>
        <begin position="93"/>
        <end position="185"/>
    </location>
</feature>
<evidence type="ECO:0000256" key="1">
    <source>
        <dbReference type="SAM" id="MobiDB-lite"/>
    </source>
</evidence>
<dbReference type="Gene3D" id="1.10.555.10">
    <property type="entry name" value="Rho GTPase activation protein"/>
    <property type="match status" value="1"/>
</dbReference>
<dbReference type="Gene3D" id="1.25.40.530">
    <property type="entry name" value="MyTH4 domain"/>
    <property type="match status" value="1"/>
</dbReference>
<feature type="domain" description="Rho-GAP" evidence="3">
    <location>
        <begin position="382"/>
        <end position="570"/>
    </location>
</feature>
<dbReference type="InParanoid" id="F2TWE2"/>
<dbReference type="SUPFAM" id="SSF48350">
    <property type="entry name" value="GTPase activation domain, GAP"/>
    <property type="match status" value="1"/>
</dbReference>
<dbReference type="OMA" id="HKYFATH"/>
<dbReference type="Gene3D" id="2.20.70.10">
    <property type="match status" value="1"/>
</dbReference>
<dbReference type="SUPFAM" id="SSF51045">
    <property type="entry name" value="WW domain"/>
    <property type="match status" value="1"/>
</dbReference>
<dbReference type="InterPro" id="IPR038185">
    <property type="entry name" value="MyTH4_dom_sf"/>
</dbReference>
<evidence type="ECO:0000313" key="6">
    <source>
        <dbReference type="Proteomes" id="UP000007799"/>
    </source>
</evidence>
<evidence type="ECO:0000259" key="3">
    <source>
        <dbReference type="PROSITE" id="PS50238"/>
    </source>
</evidence>
<dbReference type="RefSeq" id="XP_004998957.1">
    <property type="nucleotide sequence ID" value="XM_004998900.1"/>
</dbReference>
<gene>
    <name evidence="5" type="ORF">PTSG_00409</name>
</gene>
<dbReference type="InterPro" id="IPR000857">
    <property type="entry name" value="MyTH4_dom"/>
</dbReference>
<dbReference type="Pfam" id="PF00620">
    <property type="entry name" value="RhoGAP"/>
    <property type="match status" value="1"/>
</dbReference>